<dbReference type="AlphaFoldDB" id="A0A4Q5LK06"/>
<name>A0A4Q5LK06_9SPHI</name>
<accession>A0A4Q5LK06</accession>
<keyword evidence="2" id="KW-1185">Reference proteome</keyword>
<dbReference type="EMBL" id="SEWG01000004">
    <property type="protein sequence ID" value="RYU89961.1"/>
    <property type="molecule type" value="Genomic_DNA"/>
</dbReference>
<proteinExistence type="predicted"/>
<evidence type="ECO:0000313" key="2">
    <source>
        <dbReference type="Proteomes" id="UP000293331"/>
    </source>
</evidence>
<sequence>MKQIIENSLVVGTLLVLTVLPFIAINRRIKKKEEAGMIGRLKEAARTYGINLSRYEMINGILLCWDEDSRSLLFAWGEEKPEHIRIEEVSRCYTLKKMNGRDVRSVSLELLDSHGRAICSIPFYRQFTDSEMSLNKALKYSGEWELLITSSIKQQIKNTFKMPELESF</sequence>
<organism evidence="1 2">
    <name type="scientific">Mucilaginibacter terrigena</name>
    <dbReference type="NCBI Taxonomy" id="2492395"/>
    <lineage>
        <taxon>Bacteria</taxon>
        <taxon>Pseudomonadati</taxon>
        <taxon>Bacteroidota</taxon>
        <taxon>Sphingobacteriia</taxon>
        <taxon>Sphingobacteriales</taxon>
        <taxon>Sphingobacteriaceae</taxon>
        <taxon>Mucilaginibacter</taxon>
    </lineage>
</organism>
<dbReference type="OrthoDB" id="793134at2"/>
<dbReference type="RefSeq" id="WP_129876620.1">
    <property type="nucleotide sequence ID" value="NZ_SEWG01000004.1"/>
</dbReference>
<reference evidence="1 2" key="1">
    <citation type="submission" date="2019-02" db="EMBL/GenBank/DDBJ databases">
        <title>Bacterial novel species Mucilaginibacter sp. 17JY9-4 isolated from soil.</title>
        <authorList>
            <person name="Jung H.-Y."/>
        </authorList>
    </citation>
    <scope>NUCLEOTIDE SEQUENCE [LARGE SCALE GENOMIC DNA]</scope>
    <source>
        <strain evidence="1 2">17JY9-4</strain>
    </source>
</reference>
<protein>
    <submittedName>
        <fullName evidence="1">Uncharacterized protein</fullName>
    </submittedName>
</protein>
<evidence type="ECO:0000313" key="1">
    <source>
        <dbReference type="EMBL" id="RYU89961.1"/>
    </source>
</evidence>
<comment type="caution">
    <text evidence="1">The sequence shown here is derived from an EMBL/GenBank/DDBJ whole genome shotgun (WGS) entry which is preliminary data.</text>
</comment>
<dbReference type="Proteomes" id="UP000293331">
    <property type="component" value="Unassembled WGS sequence"/>
</dbReference>
<gene>
    <name evidence="1" type="ORF">EWM62_10470</name>
</gene>